<evidence type="ECO:0000313" key="1">
    <source>
        <dbReference type="EMBL" id="HIY87859.1"/>
    </source>
</evidence>
<reference evidence="1" key="1">
    <citation type="journal article" date="2021" name="PeerJ">
        <title>Extensive microbial diversity within the chicken gut microbiome revealed by metagenomics and culture.</title>
        <authorList>
            <person name="Gilroy R."/>
            <person name="Ravi A."/>
            <person name="Getino M."/>
            <person name="Pursley I."/>
            <person name="Horton D.L."/>
            <person name="Alikhan N.F."/>
            <person name="Baker D."/>
            <person name="Gharbi K."/>
            <person name="Hall N."/>
            <person name="Watson M."/>
            <person name="Adriaenssens E.M."/>
            <person name="Foster-Nyarko E."/>
            <person name="Jarju S."/>
            <person name="Secka A."/>
            <person name="Antonio M."/>
            <person name="Oren A."/>
            <person name="Chaudhuri R.R."/>
            <person name="La Ragione R."/>
            <person name="Hildebrand F."/>
            <person name="Pallen M.J."/>
        </authorList>
    </citation>
    <scope>NUCLEOTIDE SEQUENCE</scope>
    <source>
        <strain evidence="1">Gambia2-208</strain>
    </source>
</reference>
<reference evidence="1" key="2">
    <citation type="submission" date="2021-04" db="EMBL/GenBank/DDBJ databases">
        <authorList>
            <person name="Gilroy R."/>
        </authorList>
    </citation>
    <scope>NUCLEOTIDE SEQUENCE</scope>
    <source>
        <strain evidence="1">Gambia2-208</strain>
    </source>
</reference>
<dbReference type="Proteomes" id="UP000886851">
    <property type="component" value="Unassembled WGS sequence"/>
</dbReference>
<sequence>MEKLVRIIKQHPLASRTYTAQDGTQRTFHSRGFLLTDGIDEFYAEMTGDAALSCPELDPAMLHTVQATIRQRAYQDKNGATRYENQIYIARLA</sequence>
<evidence type="ECO:0000313" key="2">
    <source>
        <dbReference type="Proteomes" id="UP000886851"/>
    </source>
</evidence>
<name>A0A9D1ZHX7_9BACE</name>
<dbReference type="EMBL" id="DXCV01000033">
    <property type="protein sequence ID" value="HIY87859.1"/>
    <property type="molecule type" value="Genomic_DNA"/>
</dbReference>
<dbReference type="AlphaFoldDB" id="A0A9D1ZHX7"/>
<gene>
    <name evidence="1" type="ORF">H9824_04020</name>
</gene>
<protein>
    <submittedName>
        <fullName evidence="1">Uncharacterized protein</fullName>
    </submittedName>
</protein>
<organism evidence="1 2">
    <name type="scientific">Candidatus Bacteroides pullicola</name>
    <dbReference type="NCBI Taxonomy" id="2838475"/>
    <lineage>
        <taxon>Bacteria</taxon>
        <taxon>Pseudomonadati</taxon>
        <taxon>Bacteroidota</taxon>
        <taxon>Bacteroidia</taxon>
        <taxon>Bacteroidales</taxon>
        <taxon>Bacteroidaceae</taxon>
        <taxon>Bacteroides</taxon>
    </lineage>
</organism>
<comment type="caution">
    <text evidence="1">The sequence shown here is derived from an EMBL/GenBank/DDBJ whole genome shotgun (WGS) entry which is preliminary data.</text>
</comment>
<accession>A0A9D1ZHX7</accession>
<proteinExistence type="predicted"/>